<name>A0A7Z0DAS8_9ACTN</name>
<dbReference type="RefSeq" id="WP_179445832.1">
    <property type="nucleotide sequence ID" value="NZ_JACBZS010000001.1"/>
</dbReference>
<dbReference type="EMBL" id="JACBZS010000001">
    <property type="protein sequence ID" value="NYI72092.1"/>
    <property type="molecule type" value="Genomic_DNA"/>
</dbReference>
<sequence>MSALLDTLLPDATPGRRRPPLEPVARPAAGRLSRVPFLAVLAALLGIGMGGLLLLNTALQAQAFELNRLNTEVRDLSYTEAGLRAALDEQGSTRNLTRRASDLGMRPRDNTAFLVLPDGKISGEPKPAGDDYPRAFLDRNPATVQQEERAKAAEQADKRIAAEEKARAQRRADVEREQAERARDQARRDGATDARGDRARGDEANNRGNSDDSRGGDR</sequence>
<evidence type="ECO:0000313" key="3">
    <source>
        <dbReference type="EMBL" id="NYI72092.1"/>
    </source>
</evidence>
<proteinExistence type="predicted"/>
<evidence type="ECO:0008006" key="5">
    <source>
        <dbReference type="Google" id="ProtNLM"/>
    </source>
</evidence>
<feature type="transmembrane region" description="Helical" evidence="2">
    <location>
        <begin position="37"/>
        <end position="59"/>
    </location>
</feature>
<keyword evidence="4" id="KW-1185">Reference proteome</keyword>
<feature type="region of interest" description="Disordered" evidence="1">
    <location>
        <begin position="116"/>
        <end position="218"/>
    </location>
</feature>
<evidence type="ECO:0000256" key="1">
    <source>
        <dbReference type="SAM" id="MobiDB-lite"/>
    </source>
</evidence>
<evidence type="ECO:0000256" key="2">
    <source>
        <dbReference type="SAM" id="Phobius"/>
    </source>
</evidence>
<feature type="region of interest" description="Disordered" evidence="1">
    <location>
        <begin position="1"/>
        <end position="24"/>
    </location>
</feature>
<feature type="compositionally biased region" description="Basic and acidic residues" evidence="1">
    <location>
        <begin position="146"/>
        <end position="218"/>
    </location>
</feature>
<keyword evidence="2" id="KW-1133">Transmembrane helix</keyword>
<keyword evidence="2" id="KW-0812">Transmembrane</keyword>
<organism evidence="3 4">
    <name type="scientific">Naumannella cuiyingiana</name>
    <dbReference type="NCBI Taxonomy" id="1347891"/>
    <lineage>
        <taxon>Bacteria</taxon>
        <taxon>Bacillati</taxon>
        <taxon>Actinomycetota</taxon>
        <taxon>Actinomycetes</taxon>
        <taxon>Propionibacteriales</taxon>
        <taxon>Propionibacteriaceae</taxon>
        <taxon>Naumannella</taxon>
    </lineage>
</organism>
<keyword evidence="2" id="KW-0472">Membrane</keyword>
<gene>
    <name evidence="3" type="ORF">GGQ54_002652</name>
</gene>
<reference evidence="3 4" key="1">
    <citation type="submission" date="2020-07" db="EMBL/GenBank/DDBJ databases">
        <title>Sequencing the genomes of 1000 actinobacteria strains.</title>
        <authorList>
            <person name="Klenk H.-P."/>
        </authorList>
    </citation>
    <scope>NUCLEOTIDE SEQUENCE [LARGE SCALE GENOMIC DNA]</scope>
    <source>
        <strain evidence="3 4">DSM 103164</strain>
    </source>
</reference>
<comment type="caution">
    <text evidence="3">The sequence shown here is derived from an EMBL/GenBank/DDBJ whole genome shotgun (WGS) entry which is preliminary data.</text>
</comment>
<dbReference type="AlphaFoldDB" id="A0A7Z0DAS8"/>
<protein>
    <recommendedName>
        <fullName evidence="5">Cell division protein FtsL</fullName>
    </recommendedName>
</protein>
<dbReference type="Proteomes" id="UP000527616">
    <property type="component" value="Unassembled WGS sequence"/>
</dbReference>
<evidence type="ECO:0000313" key="4">
    <source>
        <dbReference type="Proteomes" id="UP000527616"/>
    </source>
</evidence>
<feature type="compositionally biased region" description="Basic and acidic residues" evidence="1">
    <location>
        <begin position="121"/>
        <end position="137"/>
    </location>
</feature>
<accession>A0A7Z0DAS8</accession>